<feature type="chain" id="PRO_5034384945" description="Secreted protein" evidence="2">
    <location>
        <begin position="21"/>
        <end position="101"/>
    </location>
</feature>
<evidence type="ECO:0000256" key="1">
    <source>
        <dbReference type="SAM" id="Phobius"/>
    </source>
</evidence>
<proteinExistence type="predicted"/>
<keyword evidence="1" id="KW-0472">Membrane</keyword>
<protein>
    <recommendedName>
        <fullName evidence="4">Secreted protein</fullName>
    </recommendedName>
</protein>
<dbReference type="AlphaFoldDB" id="A0A8D8X3X9"/>
<evidence type="ECO:0000256" key="2">
    <source>
        <dbReference type="SAM" id="SignalP"/>
    </source>
</evidence>
<feature type="transmembrane region" description="Helical" evidence="1">
    <location>
        <begin position="81"/>
        <end position="98"/>
    </location>
</feature>
<sequence length="101" mass="11955">MKIALYFYILLLLNPTSVVPVGYKQALKNMVLFFSFFFSSPSCCSLSFFNLQCCGTPVIKLRKEKRLTLKEVRRSRSKPKIMIYSYYLISFFLSNFLYQKF</sequence>
<organism evidence="3">
    <name type="scientific">Cacopsylla melanoneura</name>
    <dbReference type="NCBI Taxonomy" id="428564"/>
    <lineage>
        <taxon>Eukaryota</taxon>
        <taxon>Metazoa</taxon>
        <taxon>Ecdysozoa</taxon>
        <taxon>Arthropoda</taxon>
        <taxon>Hexapoda</taxon>
        <taxon>Insecta</taxon>
        <taxon>Pterygota</taxon>
        <taxon>Neoptera</taxon>
        <taxon>Paraneoptera</taxon>
        <taxon>Hemiptera</taxon>
        <taxon>Sternorrhyncha</taxon>
        <taxon>Psylloidea</taxon>
        <taxon>Psyllidae</taxon>
        <taxon>Psyllinae</taxon>
        <taxon>Cacopsylla</taxon>
    </lineage>
</organism>
<feature type="transmembrane region" description="Helical" evidence="1">
    <location>
        <begin position="30"/>
        <end position="60"/>
    </location>
</feature>
<reference evidence="3" key="1">
    <citation type="submission" date="2021-05" db="EMBL/GenBank/DDBJ databases">
        <authorList>
            <person name="Alioto T."/>
            <person name="Alioto T."/>
            <person name="Gomez Garrido J."/>
        </authorList>
    </citation>
    <scope>NUCLEOTIDE SEQUENCE</scope>
</reference>
<evidence type="ECO:0008006" key="4">
    <source>
        <dbReference type="Google" id="ProtNLM"/>
    </source>
</evidence>
<accession>A0A8D8X3X9</accession>
<keyword evidence="2" id="KW-0732">Signal</keyword>
<feature type="signal peptide" evidence="2">
    <location>
        <begin position="1"/>
        <end position="20"/>
    </location>
</feature>
<name>A0A8D8X3X9_9HEMI</name>
<evidence type="ECO:0000313" key="3">
    <source>
        <dbReference type="EMBL" id="CAG6681453.1"/>
    </source>
</evidence>
<dbReference type="EMBL" id="HBUF01255762">
    <property type="protein sequence ID" value="CAG6681453.1"/>
    <property type="molecule type" value="Transcribed_RNA"/>
</dbReference>
<keyword evidence="1" id="KW-0812">Transmembrane</keyword>
<keyword evidence="1" id="KW-1133">Transmembrane helix</keyword>